<evidence type="ECO:0000313" key="5">
    <source>
        <dbReference type="EMBL" id="KAB8129703.1"/>
    </source>
</evidence>
<dbReference type="SUPFAM" id="SSF52540">
    <property type="entry name" value="P-loop containing nucleoside triphosphate hydrolases"/>
    <property type="match status" value="1"/>
</dbReference>
<dbReference type="AlphaFoldDB" id="A0A7C8KTV3"/>
<keyword evidence="6" id="KW-1185">Reference proteome</keyword>
<evidence type="ECO:0000256" key="1">
    <source>
        <dbReference type="ARBA" id="ARBA00022448"/>
    </source>
</evidence>
<keyword evidence="2" id="KW-0547">Nucleotide-binding</keyword>
<protein>
    <submittedName>
        <fullName evidence="5">ABC transporter ATP-binding protein</fullName>
    </submittedName>
</protein>
<dbReference type="PROSITE" id="PS50893">
    <property type="entry name" value="ABC_TRANSPORTER_2"/>
    <property type="match status" value="1"/>
</dbReference>
<keyword evidence="3 5" id="KW-0067">ATP-binding</keyword>
<dbReference type="InterPro" id="IPR015854">
    <property type="entry name" value="ABC_transpr_LolD-like"/>
</dbReference>
<accession>A0A7C8KTV3</accession>
<keyword evidence="1" id="KW-0813">Transport</keyword>
<dbReference type="CDD" id="cd03255">
    <property type="entry name" value="ABC_MJ0796_LolCDE_FtsE"/>
    <property type="match status" value="1"/>
</dbReference>
<proteinExistence type="predicted"/>
<dbReference type="EMBL" id="WEID01000074">
    <property type="protein sequence ID" value="KAB8129703.1"/>
    <property type="molecule type" value="Genomic_DNA"/>
</dbReference>
<evidence type="ECO:0000313" key="6">
    <source>
        <dbReference type="Proteomes" id="UP000480246"/>
    </source>
</evidence>
<dbReference type="InterPro" id="IPR003593">
    <property type="entry name" value="AAA+_ATPase"/>
</dbReference>
<reference evidence="5 6" key="1">
    <citation type="submission" date="2019-10" db="EMBL/GenBank/DDBJ databases">
        <title>Gracilibacillus sp. nov. isolated from rice seeds.</title>
        <authorList>
            <person name="He S."/>
        </authorList>
    </citation>
    <scope>NUCLEOTIDE SEQUENCE [LARGE SCALE GENOMIC DNA]</scope>
    <source>
        <strain evidence="5 6">TD8</strain>
    </source>
</reference>
<comment type="caution">
    <text evidence="5">The sequence shown here is derived from an EMBL/GenBank/DDBJ whole genome shotgun (WGS) entry which is preliminary data.</text>
</comment>
<dbReference type="Proteomes" id="UP000480246">
    <property type="component" value="Unassembled WGS sequence"/>
</dbReference>
<dbReference type="InterPro" id="IPR017911">
    <property type="entry name" value="MacB-like_ATP-bd"/>
</dbReference>
<dbReference type="GO" id="GO:0005524">
    <property type="term" value="F:ATP binding"/>
    <property type="evidence" value="ECO:0007669"/>
    <property type="project" value="UniProtKB-KW"/>
</dbReference>
<dbReference type="GO" id="GO:0005886">
    <property type="term" value="C:plasma membrane"/>
    <property type="evidence" value="ECO:0007669"/>
    <property type="project" value="TreeGrafter"/>
</dbReference>
<dbReference type="InterPro" id="IPR027417">
    <property type="entry name" value="P-loop_NTPase"/>
</dbReference>
<gene>
    <name evidence="5" type="ORF">F9U64_14935</name>
</gene>
<evidence type="ECO:0000259" key="4">
    <source>
        <dbReference type="PROSITE" id="PS50893"/>
    </source>
</evidence>
<dbReference type="GO" id="GO:0016887">
    <property type="term" value="F:ATP hydrolysis activity"/>
    <property type="evidence" value="ECO:0007669"/>
    <property type="project" value="InterPro"/>
</dbReference>
<sequence length="194" mass="21796">MYGSGKQMFHALKKASIQVHQGQLVILRGRSGSGKTTLLNILAGLDQPTDGKVFFNQTELYSLSQEQRDIVRQKDISVIFQSHALIPYMSAYENVEFGLRIARIPAKQRKEFAEKALTFVGLKERMHHRPEEMSGGEQQRTSIARAIACKPKVILADEPTAELDTKMGLQIMKLFKDLIDNEQVGIIMTSHDPA</sequence>
<dbReference type="Pfam" id="PF00005">
    <property type="entry name" value="ABC_tran"/>
    <property type="match status" value="1"/>
</dbReference>
<dbReference type="Gene3D" id="3.40.50.300">
    <property type="entry name" value="P-loop containing nucleotide triphosphate hydrolases"/>
    <property type="match status" value="1"/>
</dbReference>
<dbReference type="InterPro" id="IPR003439">
    <property type="entry name" value="ABC_transporter-like_ATP-bd"/>
</dbReference>
<organism evidence="5 6">
    <name type="scientific">Gracilibacillus oryzae</name>
    <dbReference type="NCBI Taxonomy" id="1672701"/>
    <lineage>
        <taxon>Bacteria</taxon>
        <taxon>Bacillati</taxon>
        <taxon>Bacillota</taxon>
        <taxon>Bacilli</taxon>
        <taxon>Bacillales</taxon>
        <taxon>Bacillaceae</taxon>
        <taxon>Gracilibacillus</taxon>
    </lineage>
</organism>
<name>A0A7C8KTV3_9BACI</name>
<dbReference type="PANTHER" id="PTHR24220">
    <property type="entry name" value="IMPORT ATP-BINDING PROTEIN"/>
    <property type="match status" value="1"/>
</dbReference>
<dbReference type="GO" id="GO:0022857">
    <property type="term" value="F:transmembrane transporter activity"/>
    <property type="evidence" value="ECO:0007669"/>
    <property type="project" value="TreeGrafter"/>
</dbReference>
<dbReference type="PANTHER" id="PTHR24220:SF86">
    <property type="entry name" value="ABC TRANSPORTER ABCH.1"/>
    <property type="match status" value="1"/>
</dbReference>
<dbReference type="OrthoDB" id="9791546at2"/>
<feature type="domain" description="ABC transporter" evidence="4">
    <location>
        <begin position="1"/>
        <end position="194"/>
    </location>
</feature>
<dbReference type="SMART" id="SM00382">
    <property type="entry name" value="AAA"/>
    <property type="match status" value="1"/>
</dbReference>
<evidence type="ECO:0000256" key="2">
    <source>
        <dbReference type="ARBA" id="ARBA00022741"/>
    </source>
</evidence>
<evidence type="ECO:0000256" key="3">
    <source>
        <dbReference type="ARBA" id="ARBA00022840"/>
    </source>
</evidence>